<accession>A0A839YXF0</accession>
<keyword evidence="2" id="KW-1185">Reference proteome</keyword>
<proteinExistence type="predicted"/>
<evidence type="ECO:0000313" key="2">
    <source>
        <dbReference type="Proteomes" id="UP000578569"/>
    </source>
</evidence>
<dbReference type="InterPro" id="IPR054248">
    <property type="entry name" value="DUF6975"/>
</dbReference>
<dbReference type="AlphaFoldDB" id="A0A839YXF0"/>
<gene>
    <name evidence="1" type="ORF">FHS50_000739</name>
</gene>
<dbReference type="EMBL" id="JACICF010000001">
    <property type="protein sequence ID" value="MBB3763716.1"/>
    <property type="molecule type" value="Genomic_DNA"/>
</dbReference>
<protein>
    <submittedName>
        <fullName evidence="1">Uncharacterized protein</fullName>
    </submittedName>
</protein>
<comment type="caution">
    <text evidence="1">The sequence shown here is derived from an EMBL/GenBank/DDBJ whole genome shotgun (WGS) entry which is preliminary data.</text>
</comment>
<name>A0A839YXF0_9SPHN</name>
<dbReference type="Proteomes" id="UP000578569">
    <property type="component" value="Unassembled WGS sequence"/>
</dbReference>
<reference evidence="1 2" key="1">
    <citation type="submission" date="2020-08" db="EMBL/GenBank/DDBJ databases">
        <title>Genomic Encyclopedia of Type Strains, Phase IV (KMG-IV): sequencing the most valuable type-strain genomes for metagenomic binning, comparative biology and taxonomic classification.</title>
        <authorList>
            <person name="Goeker M."/>
        </authorList>
    </citation>
    <scope>NUCLEOTIDE SEQUENCE [LARGE SCALE GENOMIC DNA]</scope>
    <source>
        <strain evidence="1 2">DSM 24194</strain>
    </source>
</reference>
<dbReference type="Pfam" id="PF22391">
    <property type="entry name" value="DUF6975"/>
    <property type="match status" value="1"/>
</dbReference>
<dbReference type="RefSeq" id="WP_183933046.1">
    <property type="nucleotide sequence ID" value="NZ_JACICF010000001.1"/>
</dbReference>
<evidence type="ECO:0000313" key="1">
    <source>
        <dbReference type="EMBL" id="MBB3763716.1"/>
    </source>
</evidence>
<organism evidence="1 2">
    <name type="scientific">Sphingomicrobium lutaoense</name>
    <dbReference type="NCBI Taxonomy" id="515949"/>
    <lineage>
        <taxon>Bacteria</taxon>
        <taxon>Pseudomonadati</taxon>
        <taxon>Pseudomonadota</taxon>
        <taxon>Alphaproteobacteria</taxon>
        <taxon>Sphingomonadales</taxon>
        <taxon>Sphingomonadaceae</taxon>
        <taxon>Sphingomicrobium</taxon>
    </lineage>
</organism>
<sequence>MAGNAAVDQSAPGVADTQLARIAADGSRVHDHALHLQAADGPSAARDLADAVHLLCSIYGRHPGMIELALATTPAGPIREWMMGAADAFERERLFLVRLTAAVGPLPSTPGAHETEAVLRAQRRAVETLAQSERQGCALGAATALTGDWPVIRAILDRCAARVGVDAPESILPGDDDSAALIREHIVGPGPERALAFGAEQLLLQHRGLFDLLEARAGARDKADGIG</sequence>